<accession>A0AAE3YY95</accession>
<gene>
    <name evidence="2" type="ORF">J2S41_007588</name>
</gene>
<dbReference type="InterPro" id="IPR011037">
    <property type="entry name" value="Pyrv_Knase-like_insert_dom_sf"/>
</dbReference>
<protein>
    <submittedName>
        <fullName evidence="2">Uncharacterized protein YcbX</fullName>
    </submittedName>
</protein>
<keyword evidence="3" id="KW-1185">Reference proteome</keyword>
<dbReference type="EMBL" id="JAVDYB010000001">
    <property type="protein sequence ID" value="MDR7280810.1"/>
    <property type="molecule type" value="Genomic_DNA"/>
</dbReference>
<dbReference type="RefSeq" id="WP_310375570.1">
    <property type="nucleotide sequence ID" value="NZ_JAVDYB010000001.1"/>
</dbReference>
<sequence>MRHGIEVGRVAALWRYPVKSMAAEPLDSAELSWHGLAGDRRWAFVRDVPARNGFPWLTIRERPDLLHYRPWLAEPDRPDASPVLVTTPAGEKLDVADPALAAELGDGVRVMKLNRGLFDSAPLSLLSTRSVDGLSRLLDDAEVDPLRFRPNLLIEPGDTAPAFPEEAWIGATLSIGGARLHPDRRDKRCMIVNVDPVTARRDPGILRAIARHRDVCFGVYASPVEPGPVAVGDPVVVTSAER</sequence>
<proteinExistence type="predicted"/>
<dbReference type="Gene3D" id="2.40.33.20">
    <property type="entry name" value="PK beta-barrel domain-like"/>
    <property type="match status" value="1"/>
</dbReference>
<dbReference type="AlphaFoldDB" id="A0AAE3YY95"/>
<dbReference type="GO" id="GO:0030170">
    <property type="term" value="F:pyridoxal phosphate binding"/>
    <property type="evidence" value="ECO:0007669"/>
    <property type="project" value="InterPro"/>
</dbReference>
<dbReference type="GO" id="GO:0003824">
    <property type="term" value="F:catalytic activity"/>
    <property type="evidence" value="ECO:0007669"/>
    <property type="project" value="InterPro"/>
</dbReference>
<dbReference type="InterPro" id="IPR005303">
    <property type="entry name" value="MOCOS_middle"/>
</dbReference>
<evidence type="ECO:0000259" key="1">
    <source>
        <dbReference type="PROSITE" id="PS51340"/>
    </source>
</evidence>
<dbReference type="InterPro" id="IPR005302">
    <property type="entry name" value="MoCF_Sase_C"/>
</dbReference>
<dbReference type="SUPFAM" id="SSF50800">
    <property type="entry name" value="PK beta-barrel domain-like"/>
    <property type="match status" value="1"/>
</dbReference>
<feature type="domain" description="MOSC" evidence="1">
    <location>
        <begin position="93"/>
        <end position="238"/>
    </location>
</feature>
<organism evidence="2 3">
    <name type="scientific">Catenuloplanes atrovinosus</name>
    <dbReference type="NCBI Taxonomy" id="137266"/>
    <lineage>
        <taxon>Bacteria</taxon>
        <taxon>Bacillati</taxon>
        <taxon>Actinomycetota</taxon>
        <taxon>Actinomycetes</taxon>
        <taxon>Micromonosporales</taxon>
        <taxon>Micromonosporaceae</taxon>
        <taxon>Catenuloplanes</taxon>
    </lineage>
</organism>
<dbReference type="Pfam" id="PF03476">
    <property type="entry name" value="MOSC_N"/>
    <property type="match status" value="1"/>
</dbReference>
<dbReference type="GO" id="GO:0030151">
    <property type="term" value="F:molybdenum ion binding"/>
    <property type="evidence" value="ECO:0007669"/>
    <property type="project" value="InterPro"/>
</dbReference>
<evidence type="ECO:0000313" key="2">
    <source>
        <dbReference type="EMBL" id="MDR7280810.1"/>
    </source>
</evidence>
<reference evidence="2" key="1">
    <citation type="submission" date="2023-07" db="EMBL/GenBank/DDBJ databases">
        <title>Sequencing the genomes of 1000 actinobacteria strains.</title>
        <authorList>
            <person name="Klenk H.-P."/>
        </authorList>
    </citation>
    <scope>NUCLEOTIDE SEQUENCE</scope>
    <source>
        <strain evidence="2">DSM 44707</strain>
    </source>
</reference>
<dbReference type="Proteomes" id="UP001183643">
    <property type="component" value="Unassembled WGS sequence"/>
</dbReference>
<dbReference type="Pfam" id="PF03473">
    <property type="entry name" value="MOSC"/>
    <property type="match status" value="1"/>
</dbReference>
<comment type="caution">
    <text evidence="2">The sequence shown here is derived from an EMBL/GenBank/DDBJ whole genome shotgun (WGS) entry which is preliminary data.</text>
</comment>
<dbReference type="PROSITE" id="PS51340">
    <property type="entry name" value="MOSC"/>
    <property type="match status" value="1"/>
</dbReference>
<evidence type="ECO:0000313" key="3">
    <source>
        <dbReference type="Proteomes" id="UP001183643"/>
    </source>
</evidence>
<name>A0AAE3YY95_9ACTN</name>